<reference evidence="11" key="1">
    <citation type="submission" date="2018-05" db="EMBL/GenBank/DDBJ databases">
        <authorList>
            <person name="Lanie J.A."/>
            <person name="Ng W.-L."/>
            <person name="Kazmierczak K.M."/>
            <person name="Andrzejewski T.M."/>
            <person name="Davidsen T.M."/>
            <person name="Wayne K.J."/>
            <person name="Tettelin H."/>
            <person name="Glass J.I."/>
            <person name="Rusch D."/>
            <person name="Podicherti R."/>
            <person name="Tsui H.-C.T."/>
            <person name="Winkler M.E."/>
        </authorList>
    </citation>
    <scope>NUCLEOTIDE SEQUENCE</scope>
</reference>
<dbReference type="NCBIfam" id="TIGR01697">
    <property type="entry name" value="PNPH-PUNA-XAPA"/>
    <property type="match status" value="1"/>
</dbReference>
<evidence type="ECO:0000256" key="8">
    <source>
        <dbReference type="ARBA" id="ARBA00031036"/>
    </source>
</evidence>
<dbReference type="PANTHER" id="PTHR11904:SF9">
    <property type="entry name" value="PURINE NUCLEOSIDE PHOSPHORYLASE-RELATED"/>
    <property type="match status" value="1"/>
</dbReference>
<keyword evidence="7" id="KW-0808">Transferase</keyword>
<dbReference type="PANTHER" id="PTHR11904">
    <property type="entry name" value="METHYLTHIOADENOSINE/PURINE NUCLEOSIDE PHOSPHORYLASE"/>
    <property type="match status" value="1"/>
</dbReference>
<gene>
    <name evidence="11" type="ORF">METZ01_LOCUS28542</name>
</gene>
<protein>
    <recommendedName>
        <fullName evidence="5">Purine nucleoside phosphorylase</fullName>
        <ecNumber evidence="4">2.4.2.1</ecNumber>
    </recommendedName>
    <alternativeName>
        <fullName evidence="8">Inosine-guanosine phosphorylase</fullName>
    </alternativeName>
</protein>
<dbReference type="EMBL" id="UINC01001254">
    <property type="protein sequence ID" value="SUZ75688.1"/>
    <property type="molecule type" value="Genomic_DNA"/>
</dbReference>
<dbReference type="CDD" id="cd09009">
    <property type="entry name" value="PNP-EcPNPII_like"/>
    <property type="match status" value="1"/>
</dbReference>
<feature type="domain" description="Nucleoside phosphorylase" evidence="10">
    <location>
        <begin position="20"/>
        <end position="263"/>
    </location>
</feature>
<name>A0A381Q9N9_9ZZZZ</name>
<sequence>MSVNKSVKLIRSKSKGRRPKVGIILGSGLGFFADIVENKLSFSYDDLPGFPKAGVAGHAGQLTLGQISGTEIAVLQGRAHYYESGQADVMKTPVHTLAELGCEILILTNAAGSLMPDAKPGSVMLLTDHINFTGVSPLFGEQGNARFVDMVDAYDPELRKSFQEIANQQGITLYKGVYTWFCGPSFETPAEIKAAKLLGGDAVGMSTVPEVILARFFGLKVVALSIITNMAAGMSATALSHEQTMENADRAAKDLETLLSEFFQNSHA</sequence>
<keyword evidence="6" id="KW-0328">Glycosyltransferase</keyword>
<dbReference type="Gene3D" id="3.40.50.1580">
    <property type="entry name" value="Nucleoside phosphorylase domain"/>
    <property type="match status" value="1"/>
</dbReference>
<dbReference type="Pfam" id="PF01048">
    <property type="entry name" value="PNP_UDP_1"/>
    <property type="match status" value="1"/>
</dbReference>
<dbReference type="UniPathway" id="UPA00606"/>
<comment type="pathway">
    <text evidence="1">Purine metabolism; purine nucleoside salvage.</text>
</comment>
<evidence type="ECO:0000256" key="4">
    <source>
        <dbReference type="ARBA" id="ARBA00011886"/>
    </source>
</evidence>
<dbReference type="InterPro" id="IPR011269">
    <property type="entry name" value="PUNP"/>
</dbReference>
<organism evidence="11">
    <name type="scientific">marine metagenome</name>
    <dbReference type="NCBI Taxonomy" id="408172"/>
    <lineage>
        <taxon>unclassified sequences</taxon>
        <taxon>metagenomes</taxon>
        <taxon>ecological metagenomes</taxon>
    </lineage>
</organism>
<proteinExistence type="inferred from homology"/>
<dbReference type="PIRSF" id="PIRSF000477">
    <property type="entry name" value="PurNPase"/>
    <property type="match status" value="1"/>
</dbReference>
<dbReference type="SUPFAM" id="SSF53167">
    <property type="entry name" value="Purine and uridine phosphorylases"/>
    <property type="match status" value="1"/>
</dbReference>
<evidence type="ECO:0000256" key="6">
    <source>
        <dbReference type="ARBA" id="ARBA00022676"/>
    </source>
</evidence>
<dbReference type="EC" id="2.4.2.1" evidence="4"/>
<dbReference type="NCBIfam" id="TIGR01698">
    <property type="entry name" value="PUNP"/>
    <property type="match status" value="1"/>
</dbReference>
<dbReference type="InterPro" id="IPR011268">
    <property type="entry name" value="Purine_phosphorylase"/>
</dbReference>
<dbReference type="InterPro" id="IPR000845">
    <property type="entry name" value="Nucleoside_phosphorylase_d"/>
</dbReference>
<evidence type="ECO:0000256" key="1">
    <source>
        <dbReference type="ARBA" id="ARBA00005058"/>
    </source>
</evidence>
<accession>A0A381Q9N9</accession>
<evidence type="ECO:0000259" key="10">
    <source>
        <dbReference type="Pfam" id="PF01048"/>
    </source>
</evidence>
<evidence type="ECO:0000256" key="9">
    <source>
        <dbReference type="SAM" id="Coils"/>
    </source>
</evidence>
<dbReference type="NCBIfam" id="NF006054">
    <property type="entry name" value="PRK08202.1"/>
    <property type="match status" value="1"/>
</dbReference>
<dbReference type="GO" id="GO:0005737">
    <property type="term" value="C:cytoplasm"/>
    <property type="evidence" value="ECO:0007669"/>
    <property type="project" value="TreeGrafter"/>
</dbReference>
<evidence type="ECO:0000313" key="11">
    <source>
        <dbReference type="EMBL" id="SUZ75688.1"/>
    </source>
</evidence>
<comment type="subunit">
    <text evidence="3">Homotrimer.</text>
</comment>
<feature type="coiled-coil region" evidence="9">
    <location>
        <begin position="238"/>
        <end position="265"/>
    </location>
</feature>
<dbReference type="GO" id="GO:0009116">
    <property type="term" value="P:nucleoside metabolic process"/>
    <property type="evidence" value="ECO:0007669"/>
    <property type="project" value="InterPro"/>
</dbReference>
<dbReference type="InterPro" id="IPR035994">
    <property type="entry name" value="Nucleoside_phosphorylase_sf"/>
</dbReference>
<keyword evidence="9" id="KW-0175">Coiled coil</keyword>
<evidence type="ECO:0000256" key="2">
    <source>
        <dbReference type="ARBA" id="ARBA00006751"/>
    </source>
</evidence>
<dbReference type="GO" id="GO:0004731">
    <property type="term" value="F:purine-nucleoside phosphorylase activity"/>
    <property type="evidence" value="ECO:0007669"/>
    <property type="project" value="UniProtKB-EC"/>
</dbReference>
<dbReference type="AlphaFoldDB" id="A0A381Q9N9"/>
<evidence type="ECO:0000256" key="3">
    <source>
        <dbReference type="ARBA" id="ARBA00011233"/>
    </source>
</evidence>
<evidence type="ECO:0000256" key="5">
    <source>
        <dbReference type="ARBA" id="ARBA00013834"/>
    </source>
</evidence>
<comment type="similarity">
    <text evidence="2">Belongs to the PNP/MTAP phosphorylase family.</text>
</comment>
<evidence type="ECO:0000256" key="7">
    <source>
        <dbReference type="ARBA" id="ARBA00022679"/>
    </source>
</evidence>